<dbReference type="Proteomes" id="UP001253439">
    <property type="component" value="Unassembled WGS sequence"/>
</dbReference>
<keyword evidence="2" id="KW-1185">Reference proteome</keyword>
<reference evidence="1 2" key="1">
    <citation type="submission" date="2022-06" db="EMBL/GenBank/DDBJ databases">
        <title>Haloarcula sp. a new haloarchaeum isolate from saline soil.</title>
        <authorList>
            <person name="Strakova D."/>
            <person name="Galisteo C."/>
            <person name="Sanchez-Porro C."/>
            <person name="Ventosa A."/>
        </authorList>
    </citation>
    <scope>NUCLEOTIDE SEQUENCE [LARGE SCALE GENOMIC DNA]</scope>
    <source>
        <strain evidence="1 2">S1AR25-5A</strain>
    </source>
</reference>
<comment type="caution">
    <text evidence="1">The sequence shown here is derived from an EMBL/GenBank/DDBJ whole genome shotgun (WGS) entry which is preliminary data.</text>
</comment>
<evidence type="ECO:0008006" key="3">
    <source>
        <dbReference type="Google" id="ProtNLM"/>
    </source>
</evidence>
<protein>
    <recommendedName>
        <fullName evidence="3">Winged helix-turn-helix domain-containing protein</fullName>
    </recommendedName>
</protein>
<dbReference type="RefSeq" id="WP_310895531.1">
    <property type="nucleotide sequence ID" value="NZ_JAMQOM010000002.1"/>
</dbReference>
<name>A0AAE4JHX7_9EURY</name>
<accession>A0AAE4JHX7</accession>
<dbReference type="AlphaFoldDB" id="A0AAE4JHX7"/>
<proteinExistence type="predicted"/>
<organism evidence="1 2">
    <name type="scientific">Haloarcula terrestris</name>
    <dbReference type="NCBI Taxonomy" id="2950533"/>
    <lineage>
        <taxon>Archaea</taxon>
        <taxon>Methanobacteriati</taxon>
        <taxon>Methanobacteriota</taxon>
        <taxon>Stenosarchaea group</taxon>
        <taxon>Halobacteria</taxon>
        <taxon>Halobacteriales</taxon>
        <taxon>Haloarculaceae</taxon>
        <taxon>Haloarcula</taxon>
    </lineage>
</organism>
<gene>
    <name evidence="1" type="ORF">NDI54_05785</name>
</gene>
<sequence>MSNDAKTDLQRQILLTWYENPNATNTEISEMCDCSASYVSQVKNRFDNYNEMEYMMDRQDEELEVMFGSDIFGNSTTNPVGLCVITGPHSADRD</sequence>
<dbReference type="EMBL" id="JAMQOM010000002">
    <property type="protein sequence ID" value="MDS0220864.1"/>
    <property type="molecule type" value="Genomic_DNA"/>
</dbReference>
<evidence type="ECO:0000313" key="1">
    <source>
        <dbReference type="EMBL" id="MDS0220864.1"/>
    </source>
</evidence>
<evidence type="ECO:0000313" key="2">
    <source>
        <dbReference type="Proteomes" id="UP001253439"/>
    </source>
</evidence>